<keyword evidence="2" id="KW-0472">Membrane</keyword>
<dbReference type="KEGG" id="cur:cu0266"/>
<keyword evidence="2" id="KW-1133">Transmembrane helix</keyword>
<dbReference type="Proteomes" id="UP000001727">
    <property type="component" value="Chromosome"/>
</dbReference>
<dbReference type="AlphaFoldDB" id="B1VEN7"/>
<dbReference type="GeneID" id="60605066"/>
<proteinExistence type="predicted"/>
<keyword evidence="2" id="KW-0812">Transmembrane</keyword>
<reference evidence="3 4" key="1">
    <citation type="journal article" date="2008" name="J. Biotechnol.">
        <title>The lifestyle of Corynebacterium urealyticum derived from its complete genome sequence established by pyrosequencing.</title>
        <authorList>
            <person name="Tauch A."/>
            <person name="Trost E."/>
            <person name="Tilker A."/>
            <person name="Ludewig U."/>
            <person name="Schneiker S."/>
            <person name="Goesmann A."/>
            <person name="Arnold W."/>
            <person name="Bekel T."/>
            <person name="Brinkrolf K."/>
            <person name="Brune I."/>
            <person name="Goetker S."/>
            <person name="Kalinowski J."/>
            <person name="Kamp P.-B."/>
            <person name="Lobo F.P."/>
            <person name="Viehoever P."/>
            <person name="Weisshaar B."/>
            <person name="Soriano F."/>
            <person name="Droege M."/>
            <person name="Puehler A."/>
        </authorList>
    </citation>
    <scope>NUCLEOTIDE SEQUENCE [LARGE SCALE GENOMIC DNA]</scope>
    <source>
        <strain evidence="4">ATCC 43042 / DSM 7109</strain>
    </source>
</reference>
<dbReference type="RefSeq" id="WP_012359532.1">
    <property type="nucleotide sequence ID" value="NC_010545.1"/>
</dbReference>
<evidence type="ECO:0000313" key="3">
    <source>
        <dbReference type="EMBL" id="CAQ04226.1"/>
    </source>
</evidence>
<gene>
    <name evidence="3" type="ordered locus">cu0266</name>
</gene>
<dbReference type="EMBL" id="AM942444">
    <property type="protein sequence ID" value="CAQ04226.1"/>
    <property type="molecule type" value="Genomic_DNA"/>
</dbReference>
<feature type="region of interest" description="Disordered" evidence="1">
    <location>
        <begin position="1"/>
        <end position="29"/>
    </location>
</feature>
<feature type="transmembrane region" description="Helical" evidence="2">
    <location>
        <begin position="69"/>
        <end position="90"/>
    </location>
</feature>
<organism evidence="3 4">
    <name type="scientific">Corynebacterium urealyticum (strain ATCC 43042 / DSM 7109)</name>
    <dbReference type="NCBI Taxonomy" id="504474"/>
    <lineage>
        <taxon>Bacteria</taxon>
        <taxon>Bacillati</taxon>
        <taxon>Actinomycetota</taxon>
        <taxon>Actinomycetes</taxon>
        <taxon>Mycobacteriales</taxon>
        <taxon>Corynebacteriaceae</taxon>
        <taxon>Corynebacterium</taxon>
    </lineage>
</organism>
<dbReference type="HOGENOM" id="CLU_1924068_0_0_11"/>
<feature type="transmembrane region" description="Helical" evidence="2">
    <location>
        <begin position="102"/>
        <end position="123"/>
    </location>
</feature>
<protein>
    <submittedName>
        <fullName evidence="3">Uncharacterized protein</fullName>
    </submittedName>
</protein>
<sequence length="131" mass="13357">MSVAAGSPAGGMGSGVPGQTEGRAEAASATVGGVAEDAPAAGVLAPEASTGADAEPKIADEMGLGDGRWVMNFIGTLITGAVALFLLQHFNGPEWLYKVVKYGTIFSLGVSLILSIAEVVIWVKRRLKAQD</sequence>
<evidence type="ECO:0000256" key="1">
    <source>
        <dbReference type="SAM" id="MobiDB-lite"/>
    </source>
</evidence>
<accession>B1VEN7</accession>
<evidence type="ECO:0000256" key="2">
    <source>
        <dbReference type="SAM" id="Phobius"/>
    </source>
</evidence>
<name>B1VEN7_CORU7</name>
<evidence type="ECO:0000313" key="4">
    <source>
        <dbReference type="Proteomes" id="UP000001727"/>
    </source>
</evidence>
<keyword evidence="4" id="KW-1185">Reference proteome</keyword>